<organism evidence="2 3">
    <name type="scientific">Candidatus Woesebacteria bacterium GW2011_GWB1_33_22</name>
    <dbReference type="NCBI Taxonomy" id="1618566"/>
    <lineage>
        <taxon>Bacteria</taxon>
        <taxon>Candidatus Woeseibacteriota</taxon>
    </lineage>
</organism>
<dbReference type="STRING" id="1618566.UR35_C0012G0034"/>
<dbReference type="AlphaFoldDB" id="A0A0G0CL49"/>
<evidence type="ECO:0000313" key="2">
    <source>
        <dbReference type="EMBL" id="KKP44077.1"/>
    </source>
</evidence>
<protein>
    <submittedName>
        <fullName evidence="2">Uncharacterized protein</fullName>
    </submittedName>
</protein>
<comment type="caution">
    <text evidence="2">The sequence shown here is derived from an EMBL/GenBank/DDBJ whole genome shotgun (WGS) entry which is preliminary data.</text>
</comment>
<keyword evidence="1" id="KW-0812">Transmembrane</keyword>
<accession>A0A0G0CL49</accession>
<feature type="transmembrane region" description="Helical" evidence="1">
    <location>
        <begin position="61"/>
        <end position="81"/>
    </location>
</feature>
<name>A0A0G0CL49_9BACT</name>
<evidence type="ECO:0000313" key="3">
    <source>
        <dbReference type="Proteomes" id="UP000034778"/>
    </source>
</evidence>
<gene>
    <name evidence="2" type="ORF">UR35_C0012G0034</name>
</gene>
<dbReference type="Proteomes" id="UP000034778">
    <property type="component" value="Unassembled WGS sequence"/>
</dbReference>
<keyword evidence="1" id="KW-1133">Transmembrane helix</keyword>
<evidence type="ECO:0000256" key="1">
    <source>
        <dbReference type="SAM" id="Phobius"/>
    </source>
</evidence>
<dbReference type="EMBL" id="LBOW01000012">
    <property type="protein sequence ID" value="KKP44077.1"/>
    <property type="molecule type" value="Genomic_DNA"/>
</dbReference>
<reference evidence="2 3" key="1">
    <citation type="journal article" date="2015" name="Nature">
        <title>rRNA introns, odd ribosomes, and small enigmatic genomes across a large radiation of phyla.</title>
        <authorList>
            <person name="Brown C.T."/>
            <person name="Hug L.A."/>
            <person name="Thomas B.C."/>
            <person name="Sharon I."/>
            <person name="Castelle C.J."/>
            <person name="Singh A."/>
            <person name="Wilkins M.J."/>
            <person name="Williams K.H."/>
            <person name="Banfield J.F."/>
        </authorList>
    </citation>
    <scope>NUCLEOTIDE SEQUENCE [LARGE SCALE GENOMIC DNA]</scope>
</reference>
<feature type="transmembrane region" description="Helical" evidence="1">
    <location>
        <begin position="7"/>
        <end position="25"/>
    </location>
</feature>
<feature type="transmembrane region" description="Helical" evidence="1">
    <location>
        <begin position="31"/>
        <end position="49"/>
    </location>
</feature>
<sequence length="83" mass="9419">MIKHIPHYVSLISIFIAGLIGFYVFLYDTYFQVAIAVALSFAYVSWGVIHHAAHKNICWTIIFEYVAVAILGLIMVLTLIFRA</sequence>
<keyword evidence="1" id="KW-0472">Membrane</keyword>
<proteinExistence type="predicted"/>